<sequence length="254" mass="28195">MLYFGRCRILATVLVVCAAFTACVAADGAVIAHPRETPSFIVAGFVGGFVRHDNPRHGPVQFAERLRSSAPKDTYIQVFENRHRKTAYLTILSLVDRNHDGVLSDEEKAQAHIVLFGQSWGASAAVLLARELKRAGIPVLLTVQVDSVAKLWQNDRIIPENVAEAVNFYQPRGVVHGRREITAADPSKTQILGNFRFDYKKAPVNCPAPSWFDRVFTPSHAQSECDPHLWSQVEVLVRQRLQPRPGTVAANPKP</sequence>
<protein>
    <recommendedName>
        <fullName evidence="4">EF-hand domain-containing protein</fullName>
    </recommendedName>
</protein>
<evidence type="ECO:0000313" key="2">
    <source>
        <dbReference type="EMBL" id="SPF39714.1"/>
    </source>
</evidence>
<evidence type="ECO:0000256" key="1">
    <source>
        <dbReference type="SAM" id="SignalP"/>
    </source>
</evidence>
<dbReference type="OrthoDB" id="5293296at2"/>
<evidence type="ECO:0000313" key="3">
    <source>
        <dbReference type="Proteomes" id="UP000238701"/>
    </source>
</evidence>
<accession>A0A2U3KJ77</accession>
<dbReference type="InterPro" id="IPR029058">
    <property type="entry name" value="AB_hydrolase_fold"/>
</dbReference>
<evidence type="ECO:0008006" key="4">
    <source>
        <dbReference type="Google" id="ProtNLM"/>
    </source>
</evidence>
<dbReference type="PROSITE" id="PS51257">
    <property type="entry name" value="PROKAR_LIPOPROTEIN"/>
    <property type="match status" value="1"/>
</dbReference>
<organism evidence="2 3">
    <name type="scientific">Candidatus Sulfotelmatobacter kueseliae</name>
    <dbReference type="NCBI Taxonomy" id="2042962"/>
    <lineage>
        <taxon>Bacteria</taxon>
        <taxon>Pseudomonadati</taxon>
        <taxon>Acidobacteriota</taxon>
        <taxon>Terriglobia</taxon>
        <taxon>Terriglobales</taxon>
        <taxon>Candidatus Korobacteraceae</taxon>
        <taxon>Candidatus Sulfotelmatobacter</taxon>
    </lineage>
</organism>
<name>A0A2U3KJ77_9BACT</name>
<dbReference type="AlphaFoldDB" id="A0A2U3KJ77"/>
<reference evidence="3" key="1">
    <citation type="submission" date="2018-02" db="EMBL/GenBank/DDBJ databases">
        <authorList>
            <person name="Hausmann B."/>
        </authorList>
    </citation>
    <scope>NUCLEOTIDE SEQUENCE [LARGE SCALE GENOMIC DNA]</scope>
    <source>
        <strain evidence="3">Peat soil MAG SbA1</strain>
    </source>
</reference>
<dbReference type="EMBL" id="OMOD01000121">
    <property type="protein sequence ID" value="SPF39714.1"/>
    <property type="molecule type" value="Genomic_DNA"/>
</dbReference>
<gene>
    <name evidence="2" type="ORF">SBA1_290076</name>
</gene>
<feature type="signal peptide" evidence="1">
    <location>
        <begin position="1"/>
        <end position="25"/>
    </location>
</feature>
<feature type="chain" id="PRO_5015521240" description="EF-hand domain-containing protein" evidence="1">
    <location>
        <begin position="26"/>
        <end position="254"/>
    </location>
</feature>
<proteinExistence type="predicted"/>
<keyword evidence="1" id="KW-0732">Signal</keyword>
<dbReference type="SUPFAM" id="SSF53474">
    <property type="entry name" value="alpha/beta-Hydrolases"/>
    <property type="match status" value="1"/>
</dbReference>
<dbReference type="Proteomes" id="UP000238701">
    <property type="component" value="Unassembled WGS sequence"/>
</dbReference>